<reference evidence="12" key="1">
    <citation type="submission" date="2021-04" db="EMBL/GenBank/DDBJ databases">
        <authorList>
            <person name="Ji D."/>
        </authorList>
    </citation>
    <scope>NUCLEOTIDE SEQUENCE</scope>
</reference>
<evidence type="ECO:0000256" key="3">
    <source>
        <dbReference type="ARBA" id="ARBA00009025"/>
    </source>
</evidence>
<evidence type="ECO:0000256" key="2">
    <source>
        <dbReference type="ARBA" id="ARBA00004141"/>
    </source>
</evidence>
<comment type="function">
    <text evidence="10">Core subunit of the mitochondrial membrane respiratory chain NADH dehydrogenase (Complex I) which catalyzes electron transfer from NADH through the respiratory chain, using ubiquinone as an electron acceptor. Essential for the catalytic activity and assembly of complex I.</text>
</comment>
<gene>
    <name evidence="12" type="primary">ND4</name>
</gene>
<feature type="transmembrane region" description="Helical" evidence="10">
    <location>
        <begin position="135"/>
        <end position="156"/>
    </location>
</feature>
<evidence type="ECO:0000256" key="5">
    <source>
        <dbReference type="ARBA" id="ARBA00021006"/>
    </source>
</evidence>
<organism evidence="12">
    <name type="scientific">Craspedacusta sowerbii</name>
    <name type="common">Freshwater jellyfish</name>
    <dbReference type="NCBI Taxonomy" id="128124"/>
    <lineage>
        <taxon>Eukaryota</taxon>
        <taxon>Metazoa</taxon>
        <taxon>Cnidaria</taxon>
        <taxon>Hydrozoa</taxon>
        <taxon>Trachylinae</taxon>
        <taxon>Limnomedusae</taxon>
        <taxon>Olindiidae</taxon>
        <taxon>Craspedacusta</taxon>
    </lineage>
</organism>
<proteinExistence type="inferred from homology"/>
<dbReference type="EMBL" id="MZ146922">
    <property type="protein sequence ID" value="QWQ49857.1"/>
    <property type="molecule type" value="Genomic_DNA"/>
</dbReference>
<dbReference type="NCBIfam" id="TIGR01972">
    <property type="entry name" value="NDH_I_M"/>
    <property type="match status" value="1"/>
</dbReference>
<dbReference type="AlphaFoldDB" id="A0A8F1SRN4"/>
<evidence type="ECO:0000256" key="8">
    <source>
        <dbReference type="ARBA" id="ARBA00023136"/>
    </source>
</evidence>
<feature type="transmembrane region" description="Helical" evidence="10">
    <location>
        <begin position="406"/>
        <end position="431"/>
    </location>
</feature>
<dbReference type="Pfam" id="PF00361">
    <property type="entry name" value="Proton_antipo_M"/>
    <property type="match status" value="1"/>
</dbReference>
<keyword evidence="10" id="KW-0813">Transport</keyword>
<sequence length="486" mass="55144">MFLIPLFTFPLLGILNVILTNRHQERKTKIRGLQWSMGLLIYFLFLWWSTPLHYGFSFHTSVEWLTLHQVKLNWGPLIFAIDGISIFFIGLTILLIPICILVSWNSIRYLIKEFIISLFLIELLLIGVFTTLDVLVFYILFEGILIPMFIIIGVWGSREEKVRAAFYFFFYTLIGSLFMLVCIFKIYELTGTTNYVTLLTLEIPTHLQIWLFVGFFLSLAVKIPMVPFHIWLPQAHVEAPVAGSVILAGILLKLGGYGFIRFSFPLFPCASEYLSPMVIALSLIAIVYGSFTTCRQNDMKRLIAYSSVAHMGLVTLSIFTHSIEGLVASLFLMMAHGFVSSGLFMGVTVLYDRHHTRSIRYYRGVCSSMPLFASLMLWLTLANISFPSTCNFIGEFLSILSAFQYAWWAGALACSGVILSATYALFMYNRIFFGSMTPMILGNREITRREFVSLLPLLIPTLLLGIFPNIFLYAMTMGSYATVGSI</sequence>
<name>A0A8F1SRN4_CRASO</name>
<comment type="catalytic activity">
    <reaction evidence="9 10">
        <text>a ubiquinone + NADH + 5 H(+)(in) = a ubiquinol + NAD(+) + 4 H(+)(out)</text>
        <dbReference type="Rhea" id="RHEA:29091"/>
        <dbReference type="Rhea" id="RHEA-COMP:9565"/>
        <dbReference type="Rhea" id="RHEA-COMP:9566"/>
        <dbReference type="ChEBI" id="CHEBI:15378"/>
        <dbReference type="ChEBI" id="CHEBI:16389"/>
        <dbReference type="ChEBI" id="CHEBI:17976"/>
        <dbReference type="ChEBI" id="CHEBI:57540"/>
        <dbReference type="ChEBI" id="CHEBI:57945"/>
        <dbReference type="EC" id="7.1.1.2"/>
    </reaction>
</comment>
<evidence type="ECO:0000256" key="9">
    <source>
        <dbReference type="ARBA" id="ARBA00049551"/>
    </source>
</evidence>
<keyword evidence="10" id="KW-0249">Electron transport</keyword>
<keyword evidence="6 10" id="KW-0812">Transmembrane</keyword>
<dbReference type="InterPro" id="IPR003918">
    <property type="entry name" value="NADH_UbQ_OxRdtase"/>
</dbReference>
<comment type="subcellular location">
    <subcellularLocation>
        <location evidence="2">Membrane</location>
        <topology evidence="2">Multi-pass membrane protein</topology>
    </subcellularLocation>
    <subcellularLocation>
        <location evidence="10">Mitochondrion membrane</location>
        <topology evidence="10">Multi-pass membrane protein</topology>
    </subcellularLocation>
</comment>
<dbReference type="GO" id="GO:0042773">
    <property type="term" value="P:ATP synthesis coupled electron transport"/>
    <property type="evidence" value="ECO:0007669"/>
    <property type="project" value="InterPro"/>
</dbReference>
<feature type="transmembrane region" description="Helical" evidence="10">
    <location>
        <begin position="6"/>
        <end position="23"/>
    </location>
</feature>
<evidence type="ECO:0000256" key="6">
    <source>
        <dbReference type="ARBA" id="ARBA00022692"/>
    </source>
</evidence>
<dbReference type="PANTHER" id="PTHR43507">
    <property type="entry name" value="NADH-UBIQUINONE OXIDOREDUCTASE CHAIN 4"/>
    <property type="match status" value="1"/>
</dbReference>
<evidence type="ECO:0000259" key="11">
    <source>
        <dbReference type="Pfam" id="PF00361"/>
    </source>
</evidence>
<accession>A0A8F1SRN4</accession>
<feature type="transmembrane region" description="Helical" evidence="10">
    <location>
        <begin position="244"/>
        <end position="267"/>
    </location>
</feature>
<dbReference type="InterPro" id="IPR010227">
    <property type="entry name" value="NADH_Q_OxRdtase_chainM/4"/>
</dbReference>
<feature type="transmembrane region" description="Helical" evidence="10">
    <location>
        <begin position="76"/>
        <end position="102"/>
    </location>
</feature>
<comment type="similarity">
    <text evidence="3 10">Belongs to the complex I subunit 4 family.</text>
</comment>
<protein>
    <recommendedName>
        <fullName evidence="5 10">NADH-ubiquinone oxidoreductase chain 4</fullName>
        <ecNumber evidence="4 10">7.1.1.2</ecNumber>
    </recommendedName>
</protein>
<keyword evidence="10" id="KW-0679">Respiratory chain</keyword>
<evidence type="ECO:0000256" key="10">
    <source>
        <dbReference type="RuleBase" id="RU003297"/>
    </source>
</evidence>
<feature type="transmembrane region" description="Helical" evidence="10">
    <location>
        <begin position="329"/>
        <end position="351"/>
    </location>
</feature>
<keyword evidence="10" id="KW-0520">NAD</keyword>
<feature type="transmembrane region" description="Helical" evidence="10">
    <location>
        <begin position="273"/>
        <end position="291"/>
    </location>
</feature>
<keyword evidence="7 10" id="KW-1133">Transmembrane helix</keyword>
<keyword evidence="10 12" id="KW-0496">Mitochondrion</keyword>
<dbReference type="GO" id="GO:0008137">
    <property type="term" value="F:NADH dehydrogenase (ubiquinone) activity"/>
    <property type="evidence" value="ECO:0007669"/>
    <property type="project" value="UniProtKB-UniRule"/>
</dbReference>
<feature type="transmembrane region" description="Helical" evidence="10">
    <location>
        <begin position="371"/>
        <end position="394"/>
    </location>
</feature>
<feature type="transmembrane region" description="Helical" evidence="10">
    <location>
        <begin position="109"/>
        <end position="129"/>
    </location>
</feature>
<evidence type="ECO:0000256" key="7">
    <source>
        <dbReference type="ARBA" id="ARBA00022989"/>
    </source>
</evidence>
<feature type="transmembrane region" description="Helical" evidence="10">
    <location>
        <begin position="451"/>
        <end position="475"/>
    </location>
</feature>
<evidence type="ECO:0000256" key="4">
    <source>
        <dbReference type="ARBA" id="ARBA00012944"/>
    </source>
</evidence>
<feature type="transmembrane region" description="Helical" evidence="10">
    <location>
        <begin position="35"/>
        <end position="56"/>
    </location>
</feature>
<dbReference type="EC" id="7.1.1.2" evidence="4 10"/>
<feature type="transmembrane region" description="Helical" evidence="10">
    <location>
        <begin position="207"/>
        <end position="232"/>
    </location>
</feature>
<dbReference type="GO" id="GO:0003954">
    <property type="term" value="F:NADH dehydrogenase activity"/>
    <property type="evidence" value="ECO:0007669"/>
    <property type="project" value="TreeGrafter"/>
</dbReference>
<feature type="transmembrane region" description="Helical" evidence="10">
    <location>
        <begin position="303"/>
        <end position="323"/>
    </location>
</feature>
<keyword evidence="8 10" id="KW-0472">Membrane</keyword>
<feature type="domain" description="NADH:quinone oxidoreductase/Mrp antiporter transmembrane" evidence="11">
    <location>
        <begin position="133"/>
        <end position="416"/>
    </location>
</feature>
<comment type="function">
    <text evidence="1">Core subunit of the mitochondrial membrane respiratory chain NADH dehydrogenase (Complex I) that is believed to belong to the minimal assembly required for catalysis. Complex I functions in the transfer of electrons from NADH to the respiratory chain. The immediate electron acceptor for the enzyme is believed to be ubiquinone.</text>
</comment>
<dbReference type="InterPro" id="IPR001750">
    <property type="entry name" value="ND/Mrp_TM"/>
</dbReference>
<dbReference type="PANTHER" id="PTHR43507:SF1">
    <property type="entry name" value="NADH-UBIQUINONE OXIDOREDUCTASE CHAIN 4"/>
    <property type="match status" value="1"/>
</dbReference>
<feature type="transmembrane region" description="Helical" evidence="10">
    <location>
        <begin position="168"/>
        <end position="187"/>
    </location>
</feature>
<keyword evidence="10" id="KW-0830">Ubiquinone</keyword>
<dbReference type="PRINTS" id="PR01437">
    <property type="entry name" value="NUOXDRDTASE4"/>
</dbReference>
<evidence type="ECO:0000313" key="12">
    <source>
        <dbReference type="EMBL" id="QWQ49857.1"/>
    </source>
</evidence>
<dbReference type="GO" id="GO:0048039">
    <property type="term" value="F:ubiquinone binding"/>
    <property type="evidence" value="ECO:0007669"/>
    <property type="project" value="TreeGrafter"/>
</dbReference>
<dbReference type="GO" id="GO:0031966">
    <property type="term" value="C:mitochondrial membrane"/>
    <property type="evidence" value="ECO:0007669"/>
    <property type="project" value="UniProtKB-SubCell"/>
</dbReference>
<evidence type="ECO:0000256" key="1">
    <source>
        <dbReference type="ARBA" id="ARBA00003257"/>
    </source>
</evidence>
<dbReference type="GO" id="GO:0015990">
    <property type="term" value="P:electron transport coupled proton transport"/>
    <property type="evidence" value="ECO:0007669"/>
    <property type="project" value="TreeGrafter"/>
</dbReference>
<geneLocation type="mitochondrion" evidence="12"/>